<feature type="compositionally biased region" description="Basic and acidic residues" evidence="1">
    <location>
        <begin position="281"/>
        <end position="292"/>
    </location>
</feature>
<feature type="region of interest" description="Disordered" evidence="1">
    <location>
        <begin position="1"/>
        <end position="33"/>
    </location>
</feature>
<feature type="compositionally biased region" description="Basic residues" evidence="1">
    <location>
        <begin position="85"/>
        <end position="96"/>
    </location>
</feature>
<dbReference type="Proteomes" id="UP000218811">
    <property type="component" value="Unassembled WGS sequence"/>
</dbReference>
<name>A0A2H3K296_WOLCO</name>
<reference evidence="2 3" key="1">
    <citation type="journal article" date="2012" name="Science">
        <title>The Paleozoic origin of enzymatic lignin decomposition reconstructed from 31 fungal genomes.</title>
        <authorList>
            <person name="Floudas D."/>
            <person name="Binder M."/>
            <person name="Riley R."/>
            <person name="Barry K."/>
            <person name="Blanchette R.A."/>
            <person name="Henrissat B."/>
            <person name="Martinez A.T."/>
            <person name="Otillar R."/>
            <person name="Spatafora J.W."/>
            <person name="Yadav J.S."/>
            <person name="Aerts A."/>
            <person name="Benoit I."/>
            <person name="Boyd A."/>
            <person name="Carlson A."/>
            <person name="Copeland A."/>
            <person name="Coutinho P.M."/>
            <person name="de Vries R.P."/>
            <person name="Ferreira P."/>
            <person name="Findley K."/>
            <person name="Foster B."/>
            <person name="Gaskell J."/>
            <person name="Glotzer D."/>
            <person name="Gorecki P."/>
            <person name="Heitman J."/>
            <person name="Hesse C."/>
            <person name="Hori C."/>
            <person name="Igarashi K."/>
            <person name="Jurgens J.A."/>
            <person name="Kallen N."/>
            <person name="Kersten P."/>
            <person name="Kohler A."/>
            <person name="Kuees U."/>
            <person name="Kumar T.K.A."/>
            <person name="Kuo A."/>
            <person name="LaButti K."/>
            <person name="Larrondo L.F."/>
            <person name="Lindquist E."/>
            <person name="Ling A."/>
            <person name="Lombard V."/>
            <person name="Lucas S."/>
            <person name="Lundell T."/>
            <person name="Martin R."/>
            <person name="McLaughlin D.J."/>
            <person name="Morgenstern I."/>
            <person name="Morin E."/>
            <person name="Murat C."/>
            <person name="Nagy L.G."/>
            <person name="Nolan M."/>
            <person name="Ohm R.A."/>
            <person name="Patyshakuliyeva A."/>
            <person name="Rokas A."/>
            <person name="Ruiz-Duenas F.J."/>
            <person name="Sabat G."/>
            <person name="Salamov A."/>
            <person name="Samejima M."/>
            <person name="Schmutz J."/>
            <person name="Slot J.C."/>
            <person name="St John F."/>
            <person name="Stenlid J."/>
            <person name="Sun H."/>
            <person name="Sun S."/>
            <person name="Syed K."/>
            <person name="Tsang A."/>
            <person name="Wiebenga A."/>
            <person name="Young D."/>
            <person name="Pisabarro A."/>
            <person name="Eastwood D.C."/>
            <person name="Martin F."/>
            <person name="Cullen D."/>
            <person name="Grigoriev I.V."/>
            <person name="Hibbett D.S."/>
        </authorList>
    </citation>
    <scope>NUCLEOTIDE SEQUENCE [LARGE SCALE GENOMIC DNA]</scope>
    <source>
        <strain evidence="2 3">MD-104</strain>
    </source>
</reference>
<feature type="region of interest" description="Disordered" evidence="1">
    <location>
        <begin position="279"/>
        <end position="312"/>
    </location>
</feature>
<dbReference type="EMBL" id="KB468135">
    <property type="protein sequence ID" value="PCH43164.1"/>
    <property type="molecule type" value="Genomic_DNA"/>
</dbReference>
<evidence type="ECO:0000313" key="3">
    <source>
        <dbReference type="Proteomes" id="UP000218811"/>
    </source>
</evidence>
<dbReference type="AlphaFoldDB" id="A0A2H3K296"/>
<protein>
    <submittedName>
        <fullName evidence="2">Uncharacterized protein</fullName>
    </submittedName>
</protein>
<keyword evidence="3" id="KW-1185">Reference proteome</keyword>
<gene>
    <name evidence="2" type="ORF">WOLCODRAFT_164286</name>
</gene>
<sequence length="377" mass="39956">MRISSLDRSRSGDSQIAPAARRVCAKPEQSQNKYNDDANAHIQFAARAPLLDRNPSYADANSHNVNLAPLLARTLTDKLAQAYPARRHARHARRVRSPAARARSAASVGLRGAAVPPYAAYGARRRPPPTRHGTVLALTRKTESTRRSTRPASCARTDAGGADLDGIRPGATLARVQLHRAAISVPWLSLRRLGSGARALPRQGLHAHGSGARAATRAGGLLGEAAGAVADRGGVVGRDPCATLATTGRACMLASTPGREDARHEGQILSCAWEAPARTPELPRAKGTDRADAAPAPRTRMGQGSVPDGRDARADVTQRCCVACADDRSRLPLPVSSPPVDRRAAAFGYMAQPPSRRWRVYPVNHPVRVGGRPAEAA</sequence>
<feature type="region of interest" description="Disordered" evidence="1">
    <location>
        <begin position="140"/>
        <end position="161"/>
    </location>
</feature>
<evidence type="ECO:0000256" key="1">
    <source>
        <dbReference type="SAM" id="MobiDB-lite"/>
    </source>
</evidence>
<accession>A0A2H3K296</accession>
<feature type="compositionally biased region" description="Low complexity" evidence="1">
    <location>
        <begin position="97"/>
        <end position="108"/>
    </location>
</feature>
<proteinExistence type="predicted"/>
<evidence type="ECO:0000313" key="2">
    <source>
        <dbReference type="EMBL" id="PCH43164.1"/>
    </source>
</evidence>
<organism evidence="2 3">
    <name type="scientific">Wolfiporia cocos (strain MD-104)</name>
    <name type="common">Brown rot fungus</name>
    <dbReference type="NCBI Taxonomy" id="742152"/>
    <lineage>
        <taxon>Eukaryota</taxon>
        <taxon>Fungi</taxon>
        <taxon>Dikarya</taxon>
        <taxon>Basidiomycota</taxon>
        <taxon>Agaricomycotina</taxon>
        <taxon>Agaricomycetes</taxon>
        <taxon>Polyporales</taxon>
        <taxon>Phaeolaceae</taxon>
        <taxon>Wolfiporia</taxon>
    </lineage>
</organism>
<feature type="compositionally biased region" description="Basic and acidic residues" evidence="1">
    <location>
        <begin position="1"/>
        <end position="11"/>
    </location>
</feature>
<feature type="region of interest" description="Disordered" evidence="1">
    <location>
        <begin position="84"/>
        <end position="108"/>
    </location>
</feature>